<gene>
    <name evidence="3" type="ORF">B0I71DRAFT_134770</name>
</gene>
<feature type="compositionally biased region" description="Basic and acidic residues" evidence="1">
    <location>
        <begin position="96"/>
        <end position="106"/>
    </location>
</feature>
<protein>
    <submittedName>
        <fullName evidence="3">Uncharacterized protein</fullName>
    </submittedName>
</protein>
<dbReference type="Proteomes" id="UP000256601">
    <property type="component" value="Unassembled WGS sequence"/>
</dbReference>
<dbReference type="AlphaFoldDB" id="A0A371C2G8"/>
<feature type="signal peptide" evidence="2">
    <location>
        <begin position="1"/>
        <end position="18"/>
    </location>
</feature>
<accession>A0A371C2G8</accession>
<organism evidence="3 4">
    <name type="scientific">Yarrowia lipolytica</name>
    <name type="common">Candida lipolytica</name>
    <dbReference type="NCBI Taxonomy" id="4952"/>
    <lineage>
        <taxon>Eukaryota</taxon>
        <taxon>Fungi</taxon>
        <taxon>Dikarya</taxon>
        <taxon>Ascomycota</taxon>
        <taxon>Saccharomycotina</taxon>
        <taxon>Dipodascomycetes</taxon>
        <taxon>Dipodascales</taxon>
        <taxon>Dipodascales incertae sedis</taxon>
        <taxon>Yarrowia</taxon>
    </lineage>
</organism>
<evidence type="ECO:0000313" key="4">
    <source>
        <dbReference type="Proteomes" id="UP000256601"/>
    </source>
</evidence>
<evidence type="ECO:0000256" key="2">
    <source>
        <dbReference type="SAM" id="SignalP"/>
    </source>
</evidence>
<name>A0A371C2G8_YARLL</name>
<feature type="region of interest" description="Disordered" evidence="1">
    <location>
        <begin position="87"/>
        <end position="120"/>
    </location>
</feature>
<reference evidence="3 4" key="1">
    <citation type="submission" date="2018-07" db="EMBL/GenBank/DDBJ databases">
        <title>Draft Genome Assemblies for Five Robust Yarrowia lipolytica Strains Exhibiting High Lipid Production and Pentose Sugar Utilization and Sugar Alcohol Secretion from Undetoxified Lignocellulosic Biomass Hydrolysates.</title>
        <authorList>
            <consortium name="DOE Joint Genome Institute"/>
            <person name="Walker C."/>
            <person name="Ryu S."/>
            <person name="Na H."/>
            <person name="Zane M."/>
            <person name="LaButti K."/>
            <person name="Lipzen A."/>
            <person name="Haridas S."/>
            <person name="Barry K."/>
            <person name="Grigoriev I.V."/>
            <person name="Quarterman J."/>
            <person name="Slininger P."/>
            <person name="Dien B."/>
            <person name="Trinh C.T."/>
        </authorList>
    </citation>
    <scope>NUCLEOTIDE SEQUENCE [LARGE SCALE GENOMIC DNA]</scope>
    <source>
        <strain evidence="3 4">YB392</strain>
    </source>
</reference>
<feature type="chain" id="PRO_5016910788" evidence="2">
    <location>
        <begin position="19"/>
        <end position="120"/>
    </location>
</feature>
<evidence type="ECO:0000313" key="3">
    <source>
        <dbReference type="EMBL" id="RDW24150.1"/>
    </source>
</evidence>
<evidence type="ECO:0000256" key="1">
    <source>
        <dbReference type="SAM" id="MobiDB-lite"/>
    </source>
</evidence>
<keyword evidence="2" id="KW-0732">Signal</keyword>
<sequence>MAVVFMAIFADFFWMTLTSLENFQENARQKRTGGESDGNYRWKIAGNQRPVGLQRRQFLQNFHSPNTPPPALIYCLFPGDIGCGRSRGAEPTTIDFPHEAETRLTEKGPANGRKRDGIAG</sequence>
<dbReference type="EMBL" id="KZ859047">
    <property type="protein sequence ID" value="RDW24150.1"/>
    <property type="molecule type" value="Genomic_DNA"/>
</dbReference>
<proteinExistence type="predicted"/>